<dbReference type="Pfam" id="PF21036">
    <property type="entry name" value="EryCIII-like_N"/>
    <property type="match status" value="1"/>
</dbReference>
<feature type="domain" description="Erythromycin biosynthesis protein CIII-like N-terminal" evidence="6">
    <location>
        <begin position="22"/>
        <end position="262"/>
    </location>
</feature>
<dbReference type="Gene3D" id="3.40.50.2000">
    <property type="entry name" value="Glycogen Phosphorylase B"/>
    <property type="match status" value="2"/>
</dbReference>
<dbReference type="InterPro" id="IPR048284">
    <property type="entry name" value="EryCIII-like_N"/>
</dbReference>
<dbReference type="RefSeq" id="WP_209645944.1">
    <property type="nucleotide sequence ID" value="NZ_JAGINW010000001.1"/>
</dbReference>
<dbReference type="CDD" id="cd03784">
    <property type="entry name" value="GT1_Gtf-like"/>
    <property type="match status" value="1"/>
</dbReference>
<dbReference type="InterPro" id="IPR002213">
    <property type="entry name" value="UDP_glucos_trans"/>
</dbReference>
<evidence type="ECO:0000256" key="1">
    <source>
        <dbReference type="ARBA" id="ARBA00006962"/>
    </source>
</evidence>
<dbReference type="Pfam" id="PF06722">
    <property type="entry name" value="EryCIII-like_C"/>
    <property type="match status" value="1"/>
</dbReference>
<evidence type="ECO:0000256" key="2">
    <source>
        <dbReference type="ARBA" id="ARBA00022676"/>
    </source>
</evidence>
<comment type="caution">
    <text evidence="7">The sequence shown here is derived from an EMBL/GenBank/DDBJ whole genome shotgun (WGS) entry which is preliminary data.</text>
</comment>
<reference evidence="7 8" key="1">
    <citation type="submission" date="2021-03" db="EMBL/GenBank/DDBJ databases">
        <title>Sequencing the genomes of 1000 actinobacteria strains.</title>
        <authorList>
            <person name="Klenk H.-P."/>
        </authorList>
    </citation>
    <scope>NUCLEOTIDE SEQUENCE [LARGE SCALE GENOMIC DNA]</scope>
    <source>
        <strain evidence="7 8">DSM 46670</strain>
    </source>
</reference>
<keyword evidence="8" id="KW-1185">Reference proteome</keyword>
<gene>
    <name evidence="7" type="ORF">JOF56_009463</name>
</gene>
<dbReference type="PANTHER" id="PTHR48050">
    <property type="entry name" value="STEROL 3-BETA-GLUCOSYLTRANSFERASE"/>
    <property type="match status" value="1"/>
</dbReference>
<keyword evidence="2" id="KW-0328">Glycosyltransferase</keyword>
<dbReference type="SUPFAM" id="SSF53756">
    <property type="entry name" value="UDP-Glycosyltransferase/glycogen phosphorylase"/>
    <property type="match status" value="1"/>
</dbReference>
<dbReference type="NCBIfam" id="TIGR04516">
    <property type="entry name" value="glycosyl_450act"/>
    <property type="match status" value="1"/>
</dbReference>
<evidence type="ECO:0000313" key="8">
    <source>
        <dbReference type="Proteomes" id="UP001519332"/>
    </source>
</evidence>
<evidence type="ECO:0000256" key="4">
    <source>
        <dbReference type="ARBA" id="ARBA00023194"/>
    </source>
</evidence>
<dbReference type="InterPro" id="IPR050426">
    <property type="entry name" value="Glycosyltransferase_28"/>
</dbReference>
<keyword evidence="3" id="KW-0808">Transferase</keyword>
<evidence type="ECO:0000259" key="6">
    <source>
        <dbReference type="Pfam" id="PF21036"/>
    </source>
</evidence>
<evidence type="ECO:0000259" key="5">
    <source>
        <dbReference type="Pfam" id="PF06722"/>
    </source>
</evidence>
<accession>A0ABS4TYK1</accession>
<sequence>MRVLFVVNPEKAHFYALVPLAWALRTAGHEVMFASQPRFADTVTQAGLTAVPVGRDVDLWDLIPRHDDFRDWTWKPKYGLQEHPPYDVAESPEKATWAHMAQSYGNTLLVWHKQASFPMIGGVVNFARHWQPDLILWEPLAFAGPIAAKACGAAHARLLWSVDVFGYTRSEFLRLKGLQPEGDRKDWMAEWLDGYARKYGTEFTEDMITGQFTIDQLPGSLRLEGEGLHYVPMRYLPYGGAAVIPKWLHARPERPRVALSMGVSLSDHGADFSVSVQDILDNLSTMDVEVVATIAESEQRKLTRVPDNARIVSYAPLDALAATCSAIITHGGFGTFLTAALHGVPQLSAAWDFDSPLLAGRAAAQGGSLMIRADQATGEIVCKNVARLLDEPAFGERAAHLQDALYTMPTPNQLVGDLEELTTKHRVR</sequence>
<comment type="similarity">
    <text evidence="1">Belongs to the glycosyltransferase 28 family.</text>
</comment>
<dbReference type="InterPro" id="IPR030953">
    <property type="entry name" value="Glycosyl_450act"/>
</dbReference>
<dbReference type="InterPro" id="IPR010610">
    <property type="entry name" value="EryCIII-like_C"/>
</dbReference>
<organism evidence="7 8">
    <name type="scientific">Kibdelosporangium banguiense</name>
    <dbReference type="NCBI Taxonomy" id="1365924"/>
    <lineage>
        <taxon>Bacteria</taxon>
        <taxon>Bacillati</taxon>
        <taxon>Actinomycetota</taxon>
        <taxon>Actinomycetes</taxon>
        <taxon>Pseudonocardiales</taxon>
        <taxon>Pseudonocardiaceae</taxon>
        <taxon>Kibdelosporangium</taxon>
    </lineage>
</organism>
<dbReference type="PANTHER" id="PTHR48050:SF13">
    <property type="entry name" value="STEROL 3-BETA-GLUCOSYLTRANSFERASE UGT80A2"/>
    <property type="match status" value="1"/>
</dbReference>
<dbReference type="Proteomes" id="UP001519332">
    <property type="component" value="Unassembled WGS sequence"/>
</dbReference>
<dbReference type="EMBL" id="JAGINW010000001">
    <property type="protein sequence ID" value="MBP2329078.1"/>
    <property type="molecule type" value="Genomic_DNA"/>
</dbReference>
<feature type="domain" description="Erythromycin biosynthesis protein CIII-like C-terminal" evidence="5">
    <location>
        <begin position="279"/>
        <end position="421"/>
    </location>
</feature>
<name>A0ABS4TYK1_9PSEU</name>
<evidence type="ECO:0000256" key="3">
    <source>
        <dbReference type="ARBA" id="ARBA00022679"/>
    </source>
</evidence>
<evidence type="ECO:0000313" key="7">
    <source>
        <dbReference type="EMBL" id="MBP2329078.1"/>
    </source>
</evidence>
<proteinExistence type="inferred from homology"/>
<protein>
    <submittedName>
        <fullName evidence="7">Glycosyltransferase (Activator-dependent family)</fullName>
    </submittedName>
</protein>
<keyword evidence="4" id="KW-0045">Antibiotic biosynthesis</keyword>